<feature type="domain" description="Flagellar hook-associated protein FlgK helical" evidence="8">
    <location>
        <begin position="96"/>
        <end position="303"/>
    </location>
</feature>
<proteinExistence type="inferred from homology"/>
<dbReference type="InterPro" id="IPR002371">
    <property type="entry name" value="FlgK"/>
</dbReference>
<accession>A0A1C2EA68</accession>
<reference evidence="9 10" key="1">
    <citation type="submission" date="2016-08" db="EMBL/GenBank/DDBJ databases">
        <title>Whole genome sequence of Mesorhizobium sp. strain UASWS1009 isolated from industrial sewage.</title>
        <authorList>
            <person name="Crovadore J."/>
            <person name="Calmin G."/>
            <person name="Chablais R."/>
            <person name="Cochard B."/>
            <person name="Lefort F."/>
        </authorList>
    </citation>
    <scope>NUCLEOTIDE SEQUENCE [LARGE SCALE GENOMIC DNA]</scope>
    <source>
        <strain evidence="9 10">UASWS1009</strain>
    </source>
</reference>
<keyword evidence="9" id="KW-0969">Cilium</keyword>
<evidence type="ECO:0000259" key="7">
    <source>
        <dbReference type="Pfam" id="PF06429"/>
    </source>
</evidence>
<dbReference type="STRING" id="1566387.QV13_03260"/>
<dbReference type="Proteomes" id="UP000094412">
    <property type="component" value="Unassembled WGS sequence"/>
</dbReference>
<evidence type="ECO:0000256" key="6">
    <source>
        <dbReference type="ARBA" id="ARBA00023143"/>
    </source>
</evidence>
<dbReference type="PANTHER" id="PTHR30033">
    <property type="entry name" value="FLAGELLAR HOOK-ASSOCIATED PROTEIN 1"/>
    <property type="match status" value="1"/>
</dbReference>
<dbReference type="Pfam" id="PF06429">
    <property type="entry name" value="Flg_bbr_C"/>
    <property type="match status" value="1"/>
</dbReference>
<keyword evidence="10" id="KW-1185">Reference proteome</keyword>
<sequence>MSLSSALNIAQSSLKATSRQTSIVSRNVSDGSNPDYSRRSAMLVYTDPGVSVVKIRREANDLLFRQNLSALSAWSGQGALAKGMDKLELQVNGVDNASSASTAIGNLQKALQLYATTPSNQNLGSSVVEAARQVVRSLNDGTKAIQDFRTQTDGEITTAVNDINDLLKQFEVANKAVVSGTRSGGDVSDALDNRDAILKKISEYVPISTYTRGDNDMVITTGDGTTLFETIPRSVTFTPSAGYAPGAVGGQIYIDNVPLKTTGVTDAPGKLAGMLQLRDNVTVTMQSQLDEIARGLVTAFSESATGQPTLAGLFTWSGGPAVPPAGTLVDGIAGTIKINPAVDPSAGGNPVLLRDGGINGAVYRTNPNAAGSGASYADRLIAYGEKLTQPMAFDPAAGITANSSLVSYAASSIGWFEGVRQQASTLADTKEALAQRTGEALSNATGVNVDTEMSLMLDLEHTYQASAKILTTVNQMLDTLLSAVR</sequence>
<dbReference type="InterPro" id="IPR010930">
    <property type="entry name" value="Flg_bb/hook_C_dom"/>
</dbReference>
<dbReference type="PANTHER" id="PTHR30033:SF1">
    <property type="entry name" value="FLAGELLAR HOOK-ASSOCIATED PROTEIN 1"/>
    <property type="match status" value="1"/>
</dbReference>
<dbReference type="SUPFAM" id="SSF64518">
    <property type="entry name" value="Phase 1 flagellin"/>
    <property type="match status" value="1"/>
</dbReference>
<evidence type="ECO:0000313" key="10">
    <source>
        <dbReference type="Proteomes" id="UP000094412"/>
    </source>
</evidence>
<keyword evidence="5" id="KW-0964">Secreted</keyword>
<dbReference type="AlphaFoldDB" id="A0A1C2EA68"/>
<dbReference type="InterPro" id="IPR053927">
    <property type="entry name" value="FlgK_helical"/>
</dbReference>
<keyword evidence="6" id="KW-0975">Bacterial flagellum</keyword>
<comment type="caution">
    <text evidence="9">The sequence shown here is derived from an EMBL/GenBank/DDBJ whole genome shotgun (WGS) entry which is preliminary data.</text>
</comment>
<evidence type="ECO:0000256" key="4">
    <source>
        <dbReference type="ARBA" id="ARBA00016244"/>
    </source>
</evidence>
<feature type="domain" description="Flagellar basal-body/hook protein C-terminal" evidence="7">
    <location>
        <begin position="444"/>
        <end position="482"/>
    </location>
</feature>
<dbReference type="GO" id="GO:0044780">
    <property type="term" value="P:bacterial-type flagellum assembly"/>
    <property type="evidence" value="ECO:0007669"/>
    <property type="project" value="InterPro"/>
</dbReference>
<dbReference type="Pfam" id="PF22638">
    <property type="entry name" value="FlgK_D1"/>
    <property type="match status" value="1"/>
</dbReference>
<protein>
    <recommendedName>
        <fullName evidence="4">Flagellar hook-associated protein 1</fullName>
    </recommendedName>
</protein>
<dbReference type="OrthoDB" id="7181295at2"/>
<dbReference type="EMBL" id="MDEO01000024">
    <property type="protein sequence ID" value="OCX23886.1"/>
    <property type="molecule type" value="Genomic_DNA"/>
</dbReference>
<dbReference type="GO" id="GO:0005198">
    <property type="term" value="F:structural molecule activity"/>
    <property type="evidence" value="ECO:0007669"/>
    <property type="project" value="InterPro"/>
</dbReference>
<evidence type="ECO:0000256" key="3">
    <source>
        <dbReference type="ARBA" id="ARBA00009677"/>
    </source>
</evidence>
<gene>
    <name evidence="9" type="ORF">QV13_03260</name>
</gene>
<dbReference type="GO" id="GO:0009424">
    <property type="term" value="C:bacterial-type flagellum hook"/>
    <property type="evidence" value="ECO:0007669"/>
    <property type="project" value="InterPro"/>
</dbReference>
<comment type="similarity">
    <text evidence="3">Belongs to the flagella basal body rod proteins family.</text>
</comment>
<evidence type="ECO:0000256" key="2">
    <source>
        <dbReference type="ARBA" id="ARBA00004613"/>
    </source>
</evidence>
<keyword evidence="9" id="KW-0966">Cell projection</keyword>
<name>A0A1C2EA68_9HYPH</name>
<keyword evidence="9" id="KW-0282">Flagellum</keyword>
<comment type="subcellular location">
    <subcellularLocation>
        <location evidence="1">Bacterial flagellum</location>
    </subcellularLocation>
    <subcellularLocation>
        <location evidence="2">Secreted</location>
    </subcellularLocation>
</comment>
<evidence type="ECO:0000313" key="9">
    <source>
        <dbReference type="EMBL" id="OCX23886.1"/>
    </source>
</evidence>
<dbReference type="NCBIfam" id="TIGR02492">
    <property type="entry name" value="flgK_ends"/>
    <property type="match status" value="1"/>
</dbReference>
<organism evidence="9 10">
    <name type="scientific">Mesorhizobium hungaricum</name>
    <dbReference type="NCBI Taxonomy" id="1566387"/>
    <lineage>
        <taxon>Bacteria</taxon>
        <taxon>Pseudomonadati</taxon>
        <taxon>Pseudomonadota</taxon>
        <taxon>Alphaproteobacteria</taxon>
        <taxon>Hyphomicrobiales</taxon>
        <taxon>Phyllobacteriaceae</taxon>
        <taxon>Mesorhizobium</taxon>
    </lineage>
</organism>
<evidence type="ECO:0000256" key="1">
    <source>
        <dbReference type="ARBA" id="ARBA00004365"/>
    </source>
</evidence>
<dbReference type="GO" id="GO:0005576">
    <property type="term" value="C:extracellular region"/>
    <property type="evidence" value="ECO:0007669"/>
    <property type="project" value="UniProtKB-SubCell"/>
</dbReference>
<evidence type="ECO:0000259" key="8">
    <source>
        <dbReference type="Pfam" id="PF22638"/>
    </source>
</evidence>
<evidence type="ECO:0000256" key="5">
    <source>
        <dbReference type="ARBA" id="ARBA00022525"/>
    </source>
</evidence>
<dbReference type="RefSeq" id="WP_024925794.1">
    <property type="nucleotide sequence ID" value="NZ_MDEO01000024.1"/>
</dbReference>